<dbReference type="RefSeq" id="WP_073045525.1">
    <property type="nucleotide sequence ID" value="NZ_FQZL01000004.1"/>
</dbReference>
<keyword evidence="2" id="KW-1185">Reference proteome</keyword>
<gene>
    <name evidence="1" type="ORF">SAMN02745751_00119</name>
</gene>
<dbReference type="EMBL" id="FQZL01000004">
    <property type="protein sequence ID" value="SHI35789.1"/>
    <property type="molecule type" value="Genomic_DNA"/>
</dbReference>
<dbReference type="AlphaFoldDB" id="A0A1M6AH30"/>
<reference evidence="1 2" key="1">
    <citation type="submission" date="2016-11" db="EMBL/GenBank/DDBJ databases">
        <authorList>
            <person name="Jaros S."/>
            <person name="Januszkiewicz K."/>
            <person name="Wedrychowicz H."/>
        </authorList>
    </citation>
    <scope>NUCLEOTIDE SEQUENCE [LARGE SCALE GENOMIC DNA]</scope>
    <source>
        <strain evidence="1 2">DSM 17477</strain>
    </source>
</reference>
<name>A0A1M6AH30_9FIRM</name>
<accession>A0A1M6AH30</accession>
<evidence type="ECO:0000313" key="1">
    <source>
        <dbReference type="EMBL" id="SHI35789.1"/>
    </source>
</evidence>
<dbReference type="InterPro" id="IPR003748">
    <property type="entry name" value="DUF169"/>
</dbReference>
<proteinExistence type="predicted"/>
<dbReference type="Proteomes" id="UP000184052">
    <property type="component" value="Unassembled WGS sequence"/>
</dbReference>
<sequence length="236" mass="26375">MDYKDLSKKLSDILKMEQPAVGIKLLKDEDFPEDYDAESKYTFCQFIMRAREGKKMLAKADNISCANGASALGFRPVPEKLMNGEFLSILGSFKKEGAQKTMEEMPRFEQDSYKGIALASLDNMDFDPDVVVLETLPEQIMWLSLASIHEEGGRLNFSTSISNGTCVDMTVIPHKTQEMNVSVGCYGCRNATSVPDDHLYAGFPGDQLESIVEALENISEKAMPRTREKMAYNKLV</sequence>
<dbReference type="OrthoDB" id="9777728at2"/>
<organism evidence="1 2">
    <name type="scientific">Dethiosulfatibacter aminovorans DSM 17477</name>
    <dbReference type="NCBI Taxonomy" id="1121476"/>
    <lineage>
        <taxon>Bacteria</taxon>
        <taxon>Bacillati</taxon>
        <taxon>Bacillota</taxon>
        <taxon>Tissierellia</taxon>
        <taxon>Dethiosulfatibacter</taxon>
    </lineage>
</organism>
<dbReference type="PANTHER" id="PTHR37954">
    <property type="entry name" value="BLL4979 PROTEIN"/>
    <property type="match status" value="1"/>
</dbReference>
<dbReference type="Pfam" id="PF02596">
    <property type="entry name" value="DUF169"/>
    <property type="match status" value="1"/>
</dbReference>
<dbReference type="STRING" id="1121476.SAMN02745751_00119"/>
<dbReference type="PANTHER" id="PTHR37954:SF3">
    <property type="entry name" value="DUF169 DOMAIN-CONTAINING PROTEIN"/>
    <property type="match status" value="1"/>
</dbReference>
<protein>
    <submittedName>
        <fullName evidence="1">Uncharacterized conserved protein, DUF169 family</fullName>
    </submittedName>
</protein>
<evidence type="ECO:0000313" key="2">
    <source>
        <dbReference type="Proteomes" id="UP000184052"/>
    </source>
</evidence>